<gene>
    <name evidence="1" type="ORF">HAX54_017323</name>
</gene>
<evidence type="ECO:0000313" key="2">
    <source>
        <dbReference type="Proteomes" id="UP000823775"/>
    </source>
</evidence>
<accession>A0ABS8UKQ5</accession>
<evidence type="ECO:0000313" key="1">
    <source>
        <dbReference type="EMBL" id="MCD9559394.1"/>
    </source>
</evidence>
<protein>
    <submittedName>
        <fullName evidence="1">Uncharacterized protein</fullName>
    </submittedName>
</protein>
<feature type="non-terminal residue" evidence="1">
    <location>
        <position position="72"/>
    </location>
</feature>
<keyword evidence="2" id="KW-1185">Reference proteome</keyword>
<proteinExistence type="predicted"/>
<dbReference type="Proteomes" id="UP000823775">
    <property type="component" value="Unassembled WGS sequence"/>
</dbReference>
<dbReference type="EMBL" id="JACEIK010002146">
    <property type="protein sequence ID" value="MCD9559394.1"/>
    <property type="molecule type" value="Genomic_DNA"/>
</dbReference>
<sequence length="72" mass="7913">MVDFLPLIPVPYASYCMRLDAFTLLIGREVLAWNAADSRSKLRPQILALRGAPLVLSVTDLHLAVGHLRSAV</sequence>
<reference evidence="1 2" key="1">
    <citation type="journal article" date="2021" name="BMC Genomics">
        <title>Datura genome reveals duplications of psychoactive alkaloid biosynthetic genes and high mutation rate following tissue culture.</title>
        <authorList>
            <person name="Rajewski A."/>
            <person name="Carter-House D."/>
            <person name="Stajich J."/>
            <person name="Litt A."/>
        </authorList>
    </citation>
    <scope>NUCLEOTIDE SEQUENCE [LARGE SCALE GENOMIC DNA]</scope>
    <source>
        <strain evidence="1">AR-01</strain>
    </source>
</reference>
<comment type="caution">
    <text evidence="1">The sequence shown here is derived from an EMBL/GenBank/DDBJ whole genome shotgun (WGS) entry which is preliminary data.</text>
</comment>
<name>A0ABS8UKQ5_DATST</name>
<organism evidence="1 2">
    <name type="scientific">Datura stramonium</name>
    <name type="common">Jimsonweed</name>
    <name type="synonym">Common thornapple</name>
    <dbReference type="NCBI Taxonomy" id="4076"/>
    <lineage>
        <taxon>Eukaryota</taxon>
        <taxon>Viridiplantae</taxon>
        <taxon>Streptophyta</taxon>
        <taxon>Embryophyta</taxon>
        <taxon>Tracheophyta</taxon>
        <taxon>Spermatophyta</taxon>
        <taxon>Magnoliopsida</taxon>
        <taxon>eudicotyledons</taxon>
        <taxon>Gunneridae</taxon>
        <taxon>Pentapetalae</taxon>
        <taxon>asterids</taxon>
        <taxon>lamiids</taxon>
        <taxon>Solanales</taxon>
        <taxon>Solanaceae</taxon>
        <taxon>Solanoideae</taxon>
        <taxon>Datureae</taxon>
        <taxon>Datura</taxon>
    </lineage>
</organism>